<organism evidence="1 2">
    <name type="scientific">Akkermansia massiliensis</name>
    <dbReference type="NCBI Taxonomy" id="2927224"/>
    <lineage>
        <taxon>Bacteria</taxon>
        <taxon>Pseudomonadati</taxon>
        <taxon>Verrucomicrobiota</taxon>
        <taxon>Verrucomicrobiia</taxon>
        <taxon>Verrucomicrobiales</taxon>
        <taxon>Akkermansiaceae</taxon>
        <taxon>Akkermansia</taxon>
    </lineage>
</organism>
<proteinExistence type="predicted"/>
<dbReference type="EMBL" id="CP029701">
    <property type="protein sequence ID" value="QHV63041.1"/>
    <property type="molecule type" value="Genomic_DNA"/>
</dbReference>
<dbReference type="Proteomes" id="UP000642553">
    <property type="component" value="Chromosome"/>
</dbReference>
<protein>
    <submittedName>
        <fullName evidence="1">Uncharacterized protein</fullName>
    </submittedName>
</protein>
<reference evidence="1" key="1">
    <citation type="submission" date="2018-05" db="EMBL/GenBank/DDBJ databases">
        <title>Complete genome sequnece of Akkermansia muciniphila EB-AMDK-40.</title>
        <authorList>
            <person name="Nam Y.-D."/>
            <person name="Chung W.-H."/>
            <person name="Park Y.S."/>
            <person name="Kang J."/>
        </authorList>
    </citation>
    <scope>NUCLEOTIDE SEQUENCE</scope>
    <source>
        <strain evidence="1">EB-AMDK-40</strain>
    </source>
</reference>
<sequence>MNLTHTGLHRFFRRICRYRKLAGLLVRRPRYRLLCGDCEFCMGACGKAVDAQSAAGREQECSSAMEG</sequence>
<evidence type="ECO:0000313" key="1">
    <source>
        <dbReference type="EMBL" id="QHV63041.1"/>
    </source>
</evidence>
<accession>A0AAE6W0H2</accession>
<name>A0AAE6W0H2_9BACT</name>
<evidence type="ECO:0000313" key="2">
    <source>
        <dbReference type="Proteomes" id="UP000642553"/>
    </source>
</evidence>
<dbReference type="RefSeq" id="WP_022398209.1">
    <property type="nucleotide sequence ID" value="NZ_CP029701.1"/>
</dbReference>
<dbReference type="AlphaFoldDB" id="A0AAE6W0H2"/>
<gene>
    <name evidence="1" type="ORF">DMI76_06535</name>
</gene>